<proteinExistence type="predicted"/>
<dbReference type="GO" id="GO:0016491">
    <property type="term" value="F:oxidoreductase activity"/>
    <property type="evidence" value="ECO:0007669"/>
    <property type="project" value="InterPro"/>
</dbReference>
<feature type="region of interest" description="Disordered" evidence="1">
    <location>
        <begin position="1"/>
        <end position="23"/>
    </location>
</feature>
<gene>
    <name evidence="3" type="ORF">GA0070215_104171</name>
</gene>
<dbReference type="Gene3D" id="3.40.50.360">
    <property type="match status" value="1"/>
</dbReference>
<evidence type="ECO:0000256" key="1">
    <source>
        <dbReference type="SAM" id="MobiDB-lite"/>
    </source>
</evidence>
<dbReference type="PANTHER" id="PTHR30543:SF21">
    <property type="entry name" value="NAD(P)H-DEPENDENT FMN REDUCTASE LOT6"/>
    <property type="match status" value="1"/>
</dbReference>
<evidence type="ECO:0000313" key="4">
    <source>
        <dbReference type="Proteomes" id="UP000198551"/>
    </source>
</evidence>
<dbReference type="SUPFAM" id="SSF52218">
    <property type="entry name" value="Flavoproteins"/>
    <property type="match status" value="1"/>
</dbReference>
<name>A0A1C4W208_9ACTN</name>
<evidence type="ECO:0000259" key="2">
    <source>
        <dbReference type="Pfam" id="PF03358"/>
    </source>
</evidence>
<sequence length="211" mass="23119">MAGMTDPTSPYSPSPETALSTADRLDQPPLRLAVIAASVRKERLSRVLADWAAGKAADIADVDLVDLAECELPDDEHLEPGGGPRSAIADHIDRADGYVIVTPEYNHSYPACLKRAIDWHYGEWMFKAATVLSYGVQGGLLAAEHLRGVFAELHVVTTRRVVGLRAPWNDIGDDGFTPPPGTGEALDEALRELTWWATTLHVARRDRPFQR</sequence>
<dbReference type="GO" id="GO:0010181">
    <property type="term" value="F:FMN binding"/>
    <property type="evidence" value="ECO:0007669"/>
    <property type="project" value="TreeGrafter"/>
</dbReference>
<organism evidence="3 4">
    <name type="scientific">Micromonospora marina</name>
    <dbReference type="NCBI Taxonomy" id="307120"/>
    <lineage>
        <taxon>Bacteria</taxon>
        <taxon>Bacillati</taxon>
        <taxon>Actinomycetota</taxon>
        <taxon>Actinomycetes</taxon>
        <taxon>Micromonosporales</taxon>
        <taxon>Micromonosporaceae</taxon>
        <taxon>Micromonospora</taxon>
    </lineage>
</organism>
<dbReference type="InterPro" id="IPR029039">
    <property type="entry name" value="Flavoprotein-like_sf"/>
</dbReference>
<dbReference type="Pfam" id="PF03358">
    <property type="entry name" value="FMN_red"/>
    <property type="match status" value="1"/>
</dbReference>
<feature type="compositionally biased region" description="Polar residues" evidence="1">
    <location>
        <begin position="1"/>
        <end position="20"/>
    </location>
</feature>
<feature type="domain" description="NADPH-dependent FMN reductase-like" evidence="2">
    <location>
        <begin position="31"/>
        <end position="162"/>
    </location>
</feature>
<evidence type="ECO:0000313" key="3">
    <source>
        <dbReference type="EMBL" id="SCE90208.1"/>
    </source>
</evidence>
<dbReference type="InterPro" id="IPR005025">
    <property type="entry name" value="FMN_Rdtase-like_dom"/>
</dbReference>
<dbReference type="AlphaFoldDB" id="A0A1C4W208"/>
<accession>A0A1C4W208</accession>
<dbReference type="GO" id="GO:0005829">
    <property type="term" value="C:cytosol"/>
    <property type="evidence" value="ECO:0007669"/>
    <property type="project" value="TreeGrafter"/>
</dbReference>
<dbReference type="Proteomes" id="UP000198551">
    <property type="component" value="Unassembled WGS sequence"/>
</dbReference>
<keyword evidence="4" id="KW-1185">Reference proteome</keyword>
<dbReference type="EMBL" id="FMCV01000004">
    <property type="protein sequence ID" value="SCE90208.1"/>
    <property type="molecule type" value="Genomic_DNA"/>
</dbReference>
<dbReference type="InterPro" id="IPR050712">
    <property type="entry name" value="NAD(P)H-dep_reductase"/>
</dbReference>
<reference evidence="4" key="1">
    <citation type="submission" date="2016-06" db="EMBL/GenBank/DDBJ databases">
        <authorList>
            <person name="Varghese N."/>
        </authorList>
    </citation>
    <scope>NUCLEOTIDE SEQUENCE [LARGE SCALE GENOMIC DNA]</scope>
    <source>
        <strain evidence="4">DSM 45555</strain>
    </source>
</reference>
<dbReference type="PANTHER" id="PTHR30543">
    <property type="entry name" value="CHROMATE REDUCTASE"/>
    <property type="match status" value="1"/>
</dbReference>
<protein>
    <submittedName>
        <fullName evidence="3">NAD(P)H-dependent FMN reductase</fullName>
    </submittedName>
</protein>